<comment type="caution">
    <text evidence="1">The sequence shown here is derived from an EMBL/GenBank/DDBJ whole genome shotgun (WGS) entry which is preliminary data.</text>
</comment>
<dbReference type="InterPro" id="IPR021259">
    <property type="entry name" value="DUF2817"/>
</dbReference>
<evidence type="ECO:0000313" key="2">
    <source>
        <dbReference type="Proteomes" id="UP000050430"/>
    </source>
</evidence>
<dbReference type="RefSeq" id="WP_062421810.1">
    <property type="nucleotide sequence ID" value="NZ_BBYA01000009.1"/>
</dbReference>
<dbReference type="CDD" id="cd06233">
    <property type="entry name" value="M14-like"/>
    <property type="match status" value="1"/>
</dbReference>
<protein>
    <recommendedName>
        <fullName evidence="3">DUF2817 domain-containing protein</fullName>
    </recommendedName>
</protein>
<accession>A0A0P6X230</accession>
<name>A0A0P6X230_9CHLR</name>
<evidence type="ECO:0008006" key="3">
    <source>
        <dbReference type="Google" id="ProtNLM"/>
    </source>
</evidence>
<sequence length="371" mass="42037">MTTIPDSYLTSRSRFQAHLADLTSRWPATRLTSLPLVVDPNLTTDVITCEPSVSKDRLLVITTGEHGIEGFLGSAVMELFFEEYVHRLDPQTTGLLLIHAINPWGMHNWERQNSSNVDLNRNFFDGDFARLKQTNPDYPALMPYFQPQEPLNNLAGSKLGFIGRTIRNFAVFGPRRIREAALMGQYNHPEGIYFGGFDRQPETDTMMTVYRQGFTGYKDISHLDMHTGYGPRDQMTLVTSPYEKRPAAELAACYGTPRVAAANPDEFYTMQGDMIDWEYQLAAREFPEAKFFAATCEFGTYGDSTIQAARSLRITILKNQLNQQGGSPEAAEWVKNEFRELYLPSESAWFEKALADSRKMFDTVIGLFAVK</sequence>
<dbReference type="Proteomes" id="UP000050430">
    <property type="component" value="Unassembled WGS sequence"/>
</dbReference>
<proteinExistence type="predicted"/>
<gene>
    <name evidence="1" type="ORF">ADM99_04070</name>
</gene>
<dbReference type="Gene3D" id="3.40.630.10">
    <property type="entry name" value="Zn peptidases"/>
    <property type="match status" value="1"/>
</dbReference>
<dbReference type="Pfam" id="PF10994">
    <property type="entry name" value="DUF2817"/>
    <property type="match status" value="1"/>
</dbReference>
<dbReference type="STRING" id="229920.ADM99_04070"/>
<keyword evidence="2" id="KW-1185">Reference proteome</keyword>
<dbReference type="EMBL" id="LGCK01000006">
    <property type="protein sequence ID" value="KPL73388.1"/>
    <property type="molecule type" value="Genomic_DNA"/>
</dbReference>
<organism evidence="1 2">
    <name type="scientific">Leptolinea tardivitalis</name>
    <dbReference type="NCBI Taxonomy" id="229920"/>
    <lineage>
        <taxon>Bacteria</taxon>
        <taxon>Bacillati</taxon>
        <taxon>Chloroflexota</taxon>
        <taxon>Anaerolineae</taxon>
        <taxon>Anaerolineales</taxon>
        <taxon>Anaerolineaceae</taxon>
        <taxon>Leptolinea</taxon>
    </lineage>
</organism>
<reference evidence="1 2" key="1">
    <citation type="submission" date="2015-07" db="EMBL/GenBank/DDBJ databases">
        <title>Genome sequence of Leptolinea tardivitalis DSM 16556.</title>
        <authorList>
            <person name="Hemp J."/>
            <person name="Ward L.M."/>
            <person name="Pace L.A."/>
            <person name="Fischer W.W."/>
        </authorList>
    </citation>
    <scope>NUCLEOTIDE SEQUENCE [LARGE SCALE GENOMIC DNA]</scope>
    <source>
        <strain evidence="1 2">YMTK-2</strain>
    </source>
</reference>
<dbReference type="OrthoDB" id="4014363at2"/>
<dbReference type="AlphaFoldDB" id="A0A0P6X230"/>
<evidence type="ECO:0000313" key="1">
    <source>
        <dbReference type="EMBL" id="KPL73388.1"/>
    </source>
</evidence>
<dbReference type="SUPFAM" id="SSF53187">
    <property type="entry name" value="Zn-dependent exopeptidases"/>
    <property type="match status" value="1"/>
</dbReference>